<dbReference type="GO" id="GO:0005886">
    <property type="term" value="C:plasma membrane"/>
    <property type="evidence" value="ECO:0007669"/>
    <property type="project" value="UniProtKB-SubCell"/>
</dbReference>
<feature type="transmembrane region" description="Helical" evidence="7">
    <location>
        <begin position="92"/>
        <end position="111"/>
    </location>
</feature>
<keyword evidence="3" id="KW-1003">Cell membrane</keyword>
<keyword evidence="6 7" id="KW-0472">Membrane</keyword>
<evidence type="ECO:0000259" key="8">
    <source>
        <dbReference type="Pfam" id="PF02308"/>
    </source>
</evidence>
<evidence type="ECO:0000256" key="6">
    <source>
        <dbReference type="ARBA" id="ARBA00023136"/>
    </source>
</evidence>
<dbReference type="RefSeq" id="WP_142534671.1">
    <property type="nucleotide sequence ID" value="NZ_FXTB01000013.1"/>
</dbReference>
<comment type="similarity">
    <text evidence="2">Belongs to the MgtC/SapB family.</text>
</comment>
<feature type="transmembrane region" description="Helical" evidence="7">
    <location>
        <begin position="117"/>
        <end position="135"/>
    </location>
</feature>
<sequence length="138" mass="14512">MTTTDFILRLLAAMGAGLIIGFERQWQHKSAGLRTNTLVATGAALFVLLSINLTQYGGDSTRIIGQVVTGIGFLGAGIIFKEGSNVRGLTTAATVWCSAAIGSVAAGGYYWETLIGVVAVISINLLLNPLGLWLSKRK</sequence>
<dbReference type="PRINTS" id="PR01837">
    <property type="entry name" value="MGTCSAPBPROT"/>
</dbReference>
<dbReference type="Pfam" id="PF02308">
    <property type="entry name" value="MgtC"/>
    <property type="match status" value="1"/>
</dbReference>
<dbReference type="EMBL" id="FXTB01000013">
    <property type="protein sequence ID" value="SMO90186.1"/>
    <property type="molecule type" value="Genomic_DNA"/>
</dbReference>
<feature type="transmembrane region" description="Helical" evidence="7">
    <location>
        <begin position="6"/>
        <end position="26"/>
    </location>
</feature>
<evidence type="ECO:0000256" key="3">
    <source>
        <dbReference type="ARBA" id="ARBA00022475"/>
    </source>
</evidence>
<dbReference type="InterPro" id="IPR003416">
    <property type="entry name" value="MgtC/SapB/SrpB/YhiD_fam"/>
</dbReference>
<comment type="subcellular location">
    <subcellularLocation>
        <location evidence="1">Cell membrane</location>
        <topology evidence="1">Multi-pass membrane protein</topology>
    </subcellularLocation>
</comment>
<protein>
    <submittedName>
        <fullName evidence="9">Putative Mg2+ transporter-C (MgtC) family protein</fullName>
    </submittedName>
</protein>
<evidence type="ECO:0000256" key="5">
    <source>
        <dbReference type="ARBA" id="ARBA00022989"/>
    </source>
</evidence>
<dbReference type="AlphaFoldDB" id="A0A521F2A6"/>
<keyword evidence="10" id="KW-1185">Reference proteome</keyword>
<dbReference type="PANTHER" id="PTHR33778">
    <property type="entry name" value="PROTEIN MGTC"/>
    <property type="match status" value="1"/>
</dbReference>
<proteinExistence type="inferred from homology"/>
<name>A0A521F2A6_SACCC</name>
<dbReference type="Proteomes" id="UP000319040">
    <property type="component" value="Unassembled WGS sequence"/>
</dbReference>
<evidence type="ECO:0000256" key="7">
    <source>
        <dbReference type="SAM" id="Phobius"/>
    </source>
</evidence>
<dbReference type="PANTHER" id="PTHR33778:SF3">
    <property type="entry name" value="PROTEIN MGTC"/>
    <property type="match status" value="1"/>
</dbReference>
<evidence type="ECO:0000313" key="10">
    <source>
        <dbReference type="Proteomes" id="UP000319040"/>
    </source>
</evidence>
<feature type="domain" description="MgtC/SapB/SrpB/YhiD N-terminal" evidence="8">
    <location>
        <begin position="10"/>
        <end position="130"/>
    </location>
</feature>
<feature type="transmembrane region" description="Helical" evidence="7">
    <location>
        <begin position="38"/>
        <end position="57"/>
    </location>
</feature>
<keyword evidence="5 7" id="KW-1133">Transmembrane helix</keyword>
<feature type="transmembrane region" description="Helical" evidence="7">
    <location>
        <begin position="63"/>
        <end position="80"/>
    </location>
</feature>
<evidence type="ECO:0000256" key="1">
    <source>
        <dbReference type="ARBA" id="ARBA00004651"/>
    </source>
</evidence>
<keyword evidence="4 7" id="KW-0812">Transmembrane</keyword>
<accession>A0A521F2A6</accession>
<reference evidence="9 10" key="1">
    <citation type="submission" date="2017-05" db="EMBL/GenBank/DDBJ databases">
        <authorList>
            <person name="Varghese N."/>
            <person name="Submissions S."/>
        </authorList>
    </citation>
    <scope>NUCLEOTIDE SEQUENCE [LARGE SCALE GENOMIC DNA]</scope>
    <source>
        <strain evidence="9 10">DSM 27040</strain>
    </source>
</reference>
<evidence type="ECO:0000313" key="9">
    <source>
        <dbReference type="EMBL" id="SMO90186.1"/>
    </source>
</evidence>
<dbReference type="OrthoDB" id="9811198at2"/>
<dbReference type="InterPro" id="IPR049177">
    <property type="entry name" value="MgtC_SapB_SrpB_YhiD_N"/>
</dbReference>
<gene>
    <name evidence="9" type="ORF">SAMN06265379_11349</name>
</gene>
<evidence type="ECO:0000256" key="2">
    <source>
        <dbReference type="ARBA" id="ARBA00009298"/>
    </source>
</evidence>
<organism evidence="9 10">
    <name type="scientific">Saccharicrinis carchari</name>
    <dbReference type="NCBI Taxonomy" id="1168039"/>
    <lineage>
        <taxon>Bacteria</taxon>
        <taxon>Pseudomonadati</taxon>
        <taxon>Bacteroidota</taxon>
        <taxon>Bacteroidia</taxon>
        <taxon>Marinilabiliales</taxon>
        <taxon>Marinilabiliaceae</taxon>
        <taxon>Saccharicrinis</taxon>
    </lineage>
</organism>
<evidence type="ECO:0000256" key="4">
    <source>
        <dbReference type="ARBA" id="ARBA00022692"/>
    </source>
</evidence>